<accession>A0ABW5GY32</accession>
<organism evidence="3 4">
    <name type="scientific">Amycolatopsis samaneae</name>
    <dbReference type="NCBI Taxonomy" id="664691"/>
    <lineage>
        <taxon>Bacteria</taxon>
        <taxon>Bacillati</taxon>
        <taxon>Actinomycetota</taxon>
        <taxon>Actinomycetes</taxon>
        <taxon>Pseudonocardiales</taxon>
        <taxon>Pseudonocardiaceae</taxon>
        <taxon>Amycolatopsis</taxon>
    </lineage>
</organism>
<gene>
    <name evidence="3" type="ORF">ACFSYJ_44145</name>
</gene>
<evidence type="ECO:0000313" key="3">
    <source>
        <dbReference type="EMBL" id="MFD2465664.1"/>
    </source>
</evidence>
<reference evidence="4" key="1">
    <citation type="journal article" date="2019" name="Int. J. Syst. Evol. Microbiol.">
        <title>The Global Catalogue of Microorganisms (GCM) 10K type strain sequencing project: providing services to taxonomists for standard genome sequencing and annotation.</title>
        <authorList>
            <consortium name="The Broad Institute Genomics Platform"/>
            <consortium name="The Broad Institute Genome Sequencing Center for Infectious Disease"/>
            <person name="Wu L."/>
            <person name="Ma J."/>
        </authorList>
    </citation>
    <scope>NUCLEOTIDE SEQUENCE [LARGE SCALE GENOMIC DNA]</scope>
    <source>
        <strain evidence="4">CGMCC 4.7643</strain>
    </source>
</reference>
<sequence length="982" mass="107549">MTDTGGSKKRVAGLAVLGGLPVVGFGVWASAGAAHPVVAGILAVGYLAVLAIGGFFRDVGRELRQRWTVRVADRTDQAVRIRLSRFARRYRRVLAASLRYVDLRGLAVVGFYTPELDEVYVDVSLMYQAPDRVAAGLLADRAGTGRLKLGTLIGRSRPVVLAVLGAPGSGKTTLLRHTARHLCGSRRGRRPVPVLLFLRDHAATIIENPRVALSELVGRQVKQYGIDDAGWFERQLSEGRCVVLLDGFDEVPDQRDRTAVARWVEQQCARYSRNDFVLTSRPQGYRSARIEGAVVLQVRPFTDEQVDAFVRAWYQAVEGRAASGDGRAAAKARSADLLDRLKRSPQLYELTANPLLLTMIANVHRESGALPGSRAELYGEICRVVLGRRQEAKDLPVIGAKVKEPLLRRLAFDMMRERTRDASREEVLAALRRRGRLRAEAPAAEDLLTDLTSNGLLIEREAGTYAFAHQTLQEYLASEHIRVERLEHVLVDNITEPWWRETTLLYAASTPADAIVEACLDSDDSTALLLAFDCAEQDDGLSDDTRARVSERLSRALSSTTDSELKVQFLGALVVRQFRGRIRIGDTAQVCRSPVFAGTFAMYRGRLGSTSDTTPASGLGTKDAAGFVDWVNEVTSDGPSYRLPSFEEVETPSVRTMIQEAGIGSLWLAGEDGQPELWTSRRRGDPYEIDAETVRRQVESDLRREELPKVRLALLWLAFAISRADGGYARNLVATIYAGHGFASPATRVDEVLGLGLDVRDRLYEGKSGLGEYDWITDGSQAARRNGEPIGYDEAVSVMNTVESLLLSGGDTAPSWEDLALRPDPLDILDRFRETAGTVLAQAVEQVRREARQTVEAAPAFPAAFLAQVPDQTEFQYLIPPAVVREKIEDTCAAILDERPGPWLRAAAHAVREFGGTLAAGTPGISREEFVAIRIAVLCLAGEPSLGDHHRATCWEIVAGLAAFEQNQENGLLSGALVLAVG</sequence>
<evidence type="ECO:0000259" key="2">
    <source>
        <dbReference type="PROSITE" id="PS50837"/>
    </source>
</evidence>
<dbReference type="InterPro" id="IPR007111">
    <property type="entry name" value="NACHT_NTPase"/>
</dbReference>
<proteinExistence type="predicted"/>
<dbReference type="PROSITE" id="PS50837">
    <property type="entry name" value="NACHT"/>
    <property type="match status" value="1"/>
</dbReference>
<evidence type="ECO:0000313" key="4">
    <source>
        <dbReference type="Proteomes" id="UP001597419"/>
    </source>
</evidence>
<dbReference type="Pfam" id="PF05729">
    <property type="entry name" value="NACHT"/>
    <property type="match status" value="1"/>
</dbReference>
<protein>
    <submittedName>
        <fullName evidence="3">NACHT domain-containing protein</fullName>
    </submittedName>
</protein>
<keyword evidence="4" id="KW-1185">Reference proteome</keyword>
<keyword evidence="1" id="KW-0812">Transmembrane</keyword>
<dbReference type="PANTHER" id="PTHR46844:SF1">
    <property type="entry name" value="SLR5058 PROTEIN"/>
    <property type="match status" value="1"/>
</dbReference>
<feature type="domain" description="NACHT" evidence="2">
    <location>
        <begin position="159"/>
        <end position="282"/>
    </location>
</feature>
<dbReference type="Gene3D" id="3.40.50.300">
    <property type="entry name" value="P-loop containing nucleotide triphosphate hydrolases"/>
    <property type="match status" value="1"/>
</dbReference>
<comment type="caution">
    <text evidence="3">The sequence shown here is derived from an EMBL/GenBank/DDBJ whole genome shotgun (WGS) entry which is preliminary data.</text>
</comment>
<dbReference type="Proteomes" id="UP001597419">
    <property type="component" value="Unassembled WGS sequence"/>
</dbReference>
<evidence type="ECO:0000256" key="1">
    <source>
        <dbReference type="SAM" id="Phobius"/>
    </source>
</evidence>
<feature type="transmembrane region" description="Helical" evidence="1">
    <location>
        <begin position="37"/>
        <end position="56"/>
    </location>
</feature>
<dbReference type="EMBL" id="JBHUKU010000035">
    <property type="protein sequence ID" value="MFD2465664.1"/>
    <property type="molecule type" value="Genomic_DNA"/>
</dbReference>
<keyword evidence="1" id="KW-1133">Transmembrane helix</keyword>
<dbReference type="SUPFAM" id="SSF52540">
    <property type="entry name" value="P-loop containing nucleoside triphosphate hydrolases"/>
    <property type="match status" value="1"/>
</dbReference>
<dbReference type="PANTHER" id="PTHR46844">
    <property type="entry name" value="SLR5058 PROTEIN"/>
    <property type="match status" value="1"/>
</dbReference>
<dbReference type="RefSeq" id="WP_345408641.1">
    <property type="nucleotide sequence ID" value="NZ_BAABHG010000030.1"/>
</dbReference>
<name>A0ABW5GY32_9PSEU</name>
<keyword evidence="1" id="KW-0472">Membrane</keyword>
<dbReference type="InterPro" id="IPR027417">
    <property type="entry name" value="P-loop_NTPase"/>
</dbReference>
<feature type="transmembrane region" description="Helical" evidence="1">
    <location>
        <begin position="12"/>
        <end position="31"/>
    </location>
</feature>